<dbReference type="OMA" id="YDNITEY"/>
<dbReference type="PANTHER" id="PTHR31488">
    <property type="entry name" value="DPY-19-LIKE 1, LIKE (H. SAPIENS)"/>
    <property type="match status" value="1"/>
</dbReference>
<evidence type="ECO:0000256" key="4">
    <source>
        <dbReference type="ARBA" id="ARBA00022679"/>
    </source>
</evidence>
<dbReference type="AlphaFoldDB" id="A0A8R1U031"/>
<dbReference type="GO" id="GO:0000030">
    <property type="term" value="F:mannosyltransferase activity"/>
    <property type="evidence" value="ECO:0007669"/>
    <property type="project" value="EnsemblMetazoa"/>
</dbReference>
<dbReference type="GO" id="GO:0005637">
    <property type="term" value="C:nuclear inner membrane"/>
    <property type="evidence" value="ECO:0007669"/>
    <property type="project" value="TreeGrafter"/>
</dbReference>
<keyword evidence="7 8" id="KW-0472">Membrane</keyword>
<dbReference type="EnsemblMetazoa" id="OVOC9105.1">
    <property type="protein sequence ID" value="OVOC9105.1"/>
    <property type="gene ID" value="WBGene00245914"/>
</dbReference>
<protein>
    <recommendedName>
        <fullName evidence="11">C-mannosyltransferase DPY19L1</fullName>
    </recommendedName>
</protein>
<evidence type="ECO:0008006" key="11">
    <source>
        <dbReference type="Google" id="ProtNLM"/>
    </source>
</evidence>
<keyword evidence="5 8" id="KW-0812">Transmembrane</keyword>
<keyword evidence="3" id="KW-0328">Glycosyltransferase</keyword>
<reference evidence="10" key="1">
    <citation type="submission" date="2013-10" db="EMBL/GenBank/DDBJ databases">
        <title>Genome sequencing of Onchocerca volvulus.</title>
        <authorList>
            <person name="Cotton J."/>
            <person name="Tsai J."/>
            <person name="Stanley E."/>
            <person name="Tracey A."/>
            <person name="Holroyd N."/>
            <person name="Lustigman S."/>
            <person name="Berriman M."/>
        </authorList>
    </citation>
    <scope>NUCLEOTIDE SEQUENCE</scope>
</reference>
<evidence type="ECO:0000256" key="2">
    <source>
        <dbReference type="ARBA" id="ARBA00008744"/>
    </source>
</evidence>
<feature type="transmembrane region" description="Helical" evidence="8">
    <location>
        <begin position="32"/>
        <end position="52"/>
    </location>
</feature>
<feature type="transmembrane region" description="Helical" evidence="8">
    <location>
        <begin position="198"/>
        <end position="216"/>
    </location>
</feature>
<evidence type="ECO:0000256" key="5">
    <source>
        <dbReference type="ARBA" id="ARBA00022692"/>
    </source>
</evidence>
<proteinExistence type="inferred from homology"/>
<feature type="transmembrane region" description="Helical" evidence="8">
    <location>
        <begin position="228"/>
        <end position="245"/>
    </location>
</feature>
<organism evidence="9 10">
    <name type="scientific">Onchocerca volvulus</name>
    <dbReference type="NCBI Taxonomy" id="6282"/>
    <lineage>
        <taxon>Eukaryota</taxon>
        <taxon>Metazoa</taxon>
        <taxon>Ecdysozoa</taxon>
        <taxon>Nematoda</taxon>
        <taxon>Chromadorea</taxon>
        <taxon>Rhabditida</taxon>
        <taxon>Spirurina</taxon>
        <taxon>Spiruromorpha</taxon>
        <taxon>Filarioidea</taxon>
        <taxon>Onchocercidae</taxon>
        <taxon>Onchocerca</taxon>
    </lineage>
</organism>
<evidence type="ECO:0000313" key="10">
    <source>
        <dbReference type="Proteomes" id="UP000024404"/>
    </source>
</evidence>
<dbReference type="GO" id="GO:0048471">
    <property type="term" value="C:perinuclear region of cytoplasm"/>
    <property type="evidence" value="ECO:0007669"/>
    <property type="project" value="EnsemblMetazoa"/>
</dbReference>
<evidence type="ECO:0000256" key="1">
    <source>
        <dbReference type="ARBA" id="ARBA00004141"/>
    </source>
</evidence>
<evidence type="ECO:0000256" key="3">
    <source>
        <dbReference type="ARBA" id="ARBA00022676"/>
    </source>
</evidence>
<dbReference type="EMBL" id="CMVM020000255">
    <property type="status" value="NOT_ANNOTATED_CDS"/>
    <property type="molecule type" value="Genomic_DNA"/>
</dbReference>
<comment type="subcellular location">
    <subcellularLocation>
        <location evidence="1">Membrane</location>
        <topology evidence="1">Multi-pass membrane protein</topology>
    </subcellularLocation>
</comment>
<dbReference type="CDD" id="cd20177">
    <property type="entry name" value="Dpy19"/>
    <property type="match status" value="1"/>
</dbReference>
<feature type="transmembrane region" description="Helical" evidence="8">
    <location>
        <begin position="323"/>
        <end position="339"/>
    </location>
</feature>
<dbReference type="GO" id="GO:0018103">
    <property type="term" value="P:protein C-linked glycosylation"/>
    <property type="evidence" value="ECO:0007669"/>
    <property type="project" value="EnsemblMetazoa"/>
</dbReference>
<evidence type="ECO:0000256" key="7">
    <source>
        <dbReference type="ARBA" id="ARBA00023136"/>
    </source>
</evidence>
<feature type="transmembrane region" description="Helical" evidence="8">
    <location>
        <begin position="252"/>
        <end position="269"/>
    </location>
</feature>
<feature type="transmembrane region" description="Helical" evidence="8">
    <location>
        <begin position="484"/>
        <end position="504"/>
    </location>
</feature>
<accession>A0A8R1U031</accession>
<dbReference type="PANTHER" id="PTHR31488:SF1">
    <property type="entry name" value="C-MANNOSYLTRANSFERASE DPY19L1"/>
    <property type="match status" value="1"/>
</dbReference>
<dbReference type="Proteomes" id="UP000024404">
    <property type="component" value="Unassembled WGS sequence"/>
</dbReference>
<dbReference type="Pfam" id="PF10034">
    <property type="entry name" value="Dpy19"/>
    <property type="match status" value="1"/>
</dbReference>
<dbReference type="InterPro" id="IPR018732">
    <property type="entry name" value="Dpy-19/Dpy-19-like"/>
</dbReference>
<feature type="transmembrane region" description="Helical" evidence="8">
    <location>
        <begin position="459"/>
        <end position="478"/>
    </location>
</feature>
<name>A0A8R1U031_ONCVO</name>
<evidence type="ECO:0000313" key="9">
    <source>
        <dbReference type="EnsemblMetazoa" id="OVOC9105.1"/>
    </source>
</evidence>
<evidence type="ECO:0000256" key="8">
    <source>
        <dbReference type="SAM" id="Phobius"/>
    </source>
</evidence>
<keyword evidence="4" id="KW-0808">Transferase</keyword>
<evidence type="ECO:0000256" key="6">
    <source>
        <dbReference type="ARBA" id="ARBA00022989"/>
    </source>
</evidence>
<dbReference type="InterPro" id="IPR047462">
    <property type="entry name" value="Dpy19"/>
</dbReference>
<sequence>MGKSAKRKTANCAKEERKQEVIEERSNLWTKCWIFAVALIALISAMLNYSHIGALFENDRHFSHLADFEREMAYRTEMGLYYSFYKKLVGEPSFLEGLNQITNDNVTEYGHTINTLKRFNLYPEVILGIAFKLFRKITDRSHWVVERCWQVNRGDVLPPVVSCEGIGNEHYFYVTMVFALASTVVATIFLFGVLLSDTILGGLVAVCCFFFNHGQATRVQWTPPLRESFGYPVFLAQIFVVTYVLRHIKKGILWSVLIACFTTTFMLFWQFSAFALTTQMGSLFTTFILDFIPIRTMSTILCGHSIAFFTAFVLLFGNEMLLTSFYLSSIITLWIILFLDRYFYCITNRPLYMIINSILFITGTGGIKLTISHLMHVEDDAHIMDLLRAKFTTFANFHTRLYTCAKEFDFIGSEDLTDLIRTLLLPAAGLSLFFVFMFFVLYEPLMYRDKIRVKPCAEIVYNIVQCICFIVMACLIMRLKLFMTPHLCIIVAILANYEFVIHVIRYKISGWMHQILTVTLLAAMAYQGVINIQKQWEIQGEYSNPDQEALFGWISSETKSDSVFAGPMPVMANVKLSTGRPIVNHPHYEDAGLRNRTLKVYSLFSRKPLREVYDALKEMGVNYYIFQPNWCDPRASKSECSYRAMWDLHDPANRKRESLCDLILDVLNGRRLEAFAPFKIVYSARSYIVFELSE</sequence>
<keyword evidence="6 8" id="KW-1133">Transmembrane helix</keyword>
<comment type="similarity">
    <text evidence="2">Belongs to the dpy-19 family.</text>
</comment>
<feature type="transmembrane region" description="Helical" evidence="8">
    <location>
        <begin position="299"/>
        <end position="317"/>
    </location>
</feature>
<reference evidence="9" key="2">
    <citation type="submission" date="2022-06" db="UniProtKB">
        <authorList>
            <consortium name="EnsemblMetazoa"/>
        </authorList>
    </citation>
    <scope>IDENTIFICATION</scope>
</reference>
<feature type="transmembrane region" description="Helical" evidence="8">
    <location>
        <begin position="171"/>
        <end position="191"/>
    </location>
</feature>
<keyword evidence="10" id="KW-1185">Reference proteome</keyword>
<feature type="transmembrane region" description="Helical" evidence="8">
    <location>
        <begin position="423"/>
        <end position="447"/>
    </location>
</feature>